<sequence length="223" mass="24898">MITFSNVSKYYPTKQGRSYVFKNVNITLPTNTSIGILGPNGAGKSTLIKMMGGADFPSQGEITSDKRISWPLGLQGGLQGSMSGRENVRFVARINGHKQTRHIEQQVADFAEIGKYFDEPVKSYSSGMRARVTFGLTMAFDFDFDVLLIDELNAVGDANFKAKSKKLLLEKYDKTKLIMVNHSLHELKQYCQAGIVVKDKTLVFHHDLQDAIGDYKETYAKSN</sequence>
<dbReference type="InterPro" id="IPR015860">
    <property type="entry name" value="ABC_transpr_TagH-like"/>
</dbReference>
<comment type="caution">
    <text evidence="6">The sequence shown here is derived from an EMBL/GenBank/DDBJ whole genome shotgun (WGS) entry which is preliminary data.</text>
</comment>
<dbReference type="Pfam" id="PF00005">
    <property type="entry name" value="ABC_tran"/>
    <property type="match status" value="1"/>
</dbReference>
<dbReference type="PANTHER" id="PTHR46743">
    <property type="entry name" value="TEICHOIC ACIDS EXPORT ATP-BINDING PROTEIN TAGH"/>
    <property type="match status" value="1"/>
</dbReference>
<gene>
    <name evidence="6" type="ORF">A9R00_05965</name>
</gene>
<dbReference type="GO" id="GO:0140359">
    <property type="term" value="F:ABC-type transporter activity"/>
    <property type="evidence" value="ECO:0007669"/>
    <property type="project" value="InterPro"/>
</dbReference>
<keyword evidence="3" id="KW-0547">Nucleotide-binding</keyword>
<keyword evidence="2" id="KW-0813">Transport</keyword>
<dbReference type="PROSITE" id="PS00211">
    <property type="entry name" value="ABC_TRANSPORTER_1"/>
    <property type="match status" value="1"/>
</dbReference>
<reference evidence="7" key="1">
    <citation type="journal article" date="2017" name="Proc. Natl. Acad. Sci. U.S.A.">
        <title>Simulation of Deepwater Horizon oil plume reveals substrate specialization within a complex community of hydrocarbon degraders.</title>
        <authorList>
            <person name="Hu P."/>
            <person name="Dubinsky E.A."/>
            <person name="Probst A.J."/>
            <person name="Wang J."/>
            <person name="Sieber C.M.K."/>
            <person name="Tom L.M."/>
            <person name="Gardinali P."/>
            <person name="Banfield J.F."/>
            <person name="Atlas R.M."/>
            <person name="Andersen G.L."/>
        </authorList>
    </citation>
    <scope>NUCLEOTIDE SEQUENCE [LARGE SCALE GENOMIC DNA]</scope>
</reference>
<evidence type="ECO:0000313" key="6">
    <source>
        <dbReference type="EMBL" id="OUS40446.1"/>
    </source>
</evidence>
<dbReference type="SMART" id="SM00382">
    <property type="entry name" value="AAA"/>
    <property type="match status" value="1"/>
</dbReference>
<dbReference type="EMBL" id="MABE01000340">
    <property type="protein sequence ID" value="OUS40446.1"/>
    <property type="molecule type" value="Genomic_DNA"/>
</dbReference>
<evidence type="ECO:0000256" key="4">
    <source>
        <dbReference type="ARBA" id="ARBA00022840"/>
    </source>
</evidence>
<dbReference type="AlphaFoldDB" id="A0A1Y5HT12"/>
<dbReference type="InterPro" id="IPR027417">
    <property type="entry name" value="P-loop_NTPase"/>
</dbReference>
<proteinExistence type="inferred from homology"/>
<dbReference type="GO" id="GO:0016020">
    <property type="term" value="C:membrane"/>
    <property type="evidence" value="ECO:0007669"/>
    <property type="project" value="InterPro"/>
</dbReference>
<dbReference type="CDD" id="cd03220">
    <property type="entry name" value="ABC_KpsT_Wzt"/>
    <property type="match status" value="1"/>
</dbReference>
<dbReference type="PANTHER" id="PTHR46743:SF2">
    <property type="entry name" value="TEICHOIC ACIDS EXPORT ATP-BINDING PROTEIN TAGH"/>
    <property type="match status" value="1"/>
</dbReference>
<dbReference type="InterPro" id="IPR003439">
    <property type="entry name" value="ABC_transporter-like_ATP-bd"/>
</dbReference>
<dbReference type="Gene3D" id="3.40.50.300">
    <property type="entry name" value="P-loop containing nucleotide triphosphate hydrolases"/>
    <property type="match status" value="1"/>
</dbReference>
<evidence type="ECO:0000256" key="3">
    <source>
        <dbReference type="ARBA" id="ARBA00022741"/>
    </source>
</evidence>
<dbReference type="Proteomes" id="UP000227088">
    <property type="component" value="Unassembled WGS sequence"/>
</dbReference>
<dbReference type="InterPro" id="IPR017871">
    <property type="entry name" value="ABC_transporter-like_CS"/>
</dbReference>
<evidence type="ECO:0000256" key="1">
    <source>
        <dbReference type="ARBA" id="ARBA00005417"/>
    </source>
</evidence>
<dbReference type="PROSITE" id="PS50893">
    <property type="entry name" value="ABC_TRANSPORTER_2"/>
    <property type="match status" value="1"/>
</dbReference>
<dbReference type="GO" id="GO:0016887">
    <property type="term" value="F:ATP hydrolysis activity"/>
    <property type="evidence" value="ECO:0007669"/>
    <property type="project" value="InterPro"/>
</dbReference>
<dbReference type="GO" id="GO:0005524">
    <property type="term" value="F:ATP binding"/>
    <property type="evidence" value="ECO:0007669"/>
    <property type="project" value="UniProtKB-KW"/>
</dbReference>
<dbReference type="SUPFAM" id="SSF52540">
    <property type="entry name" value="P-loop containing nucleoside triphosphate hydrolases"/>
    <property type="match status" value="1"/>
</dbReference>
<evidence type="ECO:0000259" key="5">
    <source>
        <dbReference type="PROSITE" id="PS50893"/>
    </source>
</evidence>
<dbReference type="InterPro" id="IPR003593">
    <property type="entry name" value="AAA+_ATPase"/>
</dbReference>
<accession>A0A1Y5HT12</accession>
<keyword evidence="4 6" id="KW-0067">ATP-binding</keyword>
<evidence type="ECO:0000313" key="7">
    <source>
        <dbReference type="Proteomes" id="UP000227088"/>
    </source>
</evidence>
<feature type="domain" description="ABC transporter" evidence="5">
    <location>
        <begin position="2"/>
        <end position="223"/>
    </location>
</feature>
<dbReference type="InterPro" id="IPR050683">
    <property type="entry name" value="Bact_Polysacc_Export_ATP-bd"/>
</dbReference>
<name>A0A1Y5HT12_OLEAN</name>
<comment type="similarity">
    <text evidence="1">Belongs to the ABC transporter superfamily.</text>
</comment>
<evidence type="ECO:0000256" key="2">
    <source>
        <dbReference type="ARBA" id="ARBA00022448"/>
    </source>
</evidence>
<organism evidence="6 7">
    <name type="scientific">Oleispira antarctica</name>
    <dbReference type="NCBI Taxonomy" id="188908"/>
    <lineage>
        <taxon>Bacteria</taxon>
        <taxon>Pseudomonadati</taxon>
        <taxon>Pseudomonadota</taxon>
        <taxon>Gammaproteobacteria</taxon>
        <taxon>Oceanospirillales</taxon>
        <taxon>Oceanospirillaceae</taxon>
        <taxon>Oleispira</taxon>
    </lineage>
</organism>
<protein>
    <submittedName>
        <fullName evidence="6">ABC transporter ATP-binding protein</fullName>
    </submittedName>
</protein>